<name>A0AAV4DRG4_9GAST</name>
<evidence type="ECO:0000313" key="2">
    <source>
        <dbReference type="Proteomes" id="UP000735302"/>
    </source>
</evidence>
<keyword evidence="2" id="KW-1185">Reference proteome</keyword>
<dbReference type="Proteomes" id="UP000735302">
    <property type="component" value="Unassembled WGS sequence"/>
</dbReference>
<proteinExistence type="predicted"/>
<protein>
    <submittedName>
        <fullName evidence="1">Uncharacterized protein</fullName>
    </submittedName>
</protein>
<dbReference type="EMBL" id="BLXT01008205">
    <property type="protein sequence ID" value="GFO46716.1"/>
    <property type="molecule type" value="Genomic_DNA"/>
</dbReference>
<organism evidence="1 2">
    <name type="scientific">Plakobranchus ocellatus</name>
    <dbReference type="NCBI Taxonomy" id="259542"/>
    <lineage>
        <taxon>Eukaryota</taxon>
        <taxon>Metazoa</taxon>
        <taxon>Spiralia</taxon>
        <taxon>Lophotrochozoa</taxon>
        <taxon>Mollusca</taxon>
        <taxon>Gastropoda</taxon>
        <taxon>Heterobranchia</taxon>
        <taxon>Euthyneura</taxon>
        <taxon>Panpulmonata</taxon>
        <taxon>Sacoglossa</taxon>
        <taxon>Placobranchoidea</taxon>
        <taxon>Plakobranchidae</taxon>
        <taxon>Plakobranchus</taxon>
    </lineage>
</organism>
<gene>
    <name evidence="1" type="ORF">PoB_007322100</name>
</gene>
<dbReference type="AlphaFoldDB" id="A0AAV4DRG4"/>
<evidence type="ECO:0000313" key="1">
    <source>
        <dbReference type="EMBL" id="GFO46716.1"/>
    </source>
</evidence>
<reference evidence="1 2" key="1">
    <citation type="journal article" date="2021" name="Elife">
        <title>Chloroplast acquisition without the gene transfer in kleptoplastic sea slugs, Plakobranchus ocellatus.</title>
        <authorList>
            <person name="Maeda T."/>
            <person name="Takahashi S."/>
            <person name="Yoshida T."/>
            <person name="Shimamura S."/>
            <person name="Takaki Y."/>
            <person name="Nagai Y."/>
            <person name="Toyoda A."/>
            <person name="Suzuki Y."/>
            <person name="Arimoto A."/>
            <person name="Ishii H."/>
            <person name="Satoh N."/>
            <person name="Nishiyama T."/>
            <person name="Hasebe M."/>
            <person name="Maruyama T."/>
            <person name="Minagawa J."/>
            <person name="Obokata J."/>
            <person name="Shigenobu S."/>
        </authorList>
    </citation>
    <scope>NUCLEOTIDE SEQUENCE [LARGE SCALE GENOMIC DNA]</scope>
</reference>
<accession>A0AAV4DRG4</accession>
<sequence length="185" mass="20734">MLTSVPPTNRGWLQTVNYKPDKKTNRFVAQKADNVVIIQDTQCLLLLGRCSTLERLYRRKTLESTWRPPETLWNLPRGLQNYFRVCLAVAGLTRTSLRPLKKDGRRHAEATVSPAPALVSPAPAFYARAMFKQSLPTESFYHYFLAMYTFYCGKIEGVGGTEAGESALRSTGTLLSRVRAPPPAP</sequence>
<comment type="caution">
    <text evidence="1">The sequence shown here is derived from an EMBL/GenBank/DDBJ whole genome shotgun (WGS) entry which is preliminary data.</text>
</comment>